<dbReference type="Gene3D" id="3.40.190.10">
    <property type="entry name" value="Periplasmic binding protein-like II"/>
    <property type="match status" value="1"/>
</dbReference>
<dbReference type="Pfam" id="PF03401">
    <property type="entry name" value="TctC"/>
    <property type="match status" value="1"/>
</dbReference>
<comment type="similarity">
    <text evidence="1">Belongs to the UPF0065 (bug) family.</text>
</comment>
<dbReference type="PIRSF" id="PIRSF017082">
    <property type="entry name" value="YflP"/>
    <property type="match status" value="1"/>
</dbReference>
<accession>A0A1K0II14</accession>
<dbReference type="AlphaFoldDB" id="A0A1K0II14"/>
<gene>
    <name evidence="3" type="ORF">CNECB9_3480031</name>
</gene>
<dbReference type="InterPro" id="IPR005064">
    <property type="entry name" value="BUG"/>
</dbReference>
<dbReference type="SUPFAM" id="SSF53850">
    <property type="entry name" value="Periplasmic binding protein-like II"/>
    <property type="match status" value="1"/>
</dbReference>
<keyword evidence="2" id="KW-0732">Signal</keyword>
<dbReference type="InterPro" id="IPR042100">
    <property type="entry name" value="Bug_dom1"/>
</dbReference>
<dbReference type="PANTHER" id="PTHR42928">
    <property type="entry name" value="TRICARBOXYLATE-BINDING PROTEIN"/>
    <property type="match status" value="1"/>
</dbReference>
<proteinExistence type="inferred from homology"/>
<organism evidence="3">
    <name type="scientific">Cupriavidus necator</name>
    <name type="common">Alcaligenes eutrophus</name>
    <name type="synonym">Ralstonia eutropha</name>
    <dbReference type="NCBI Taxonomy" id="106590"/>
    <lineage>
        <taxon>Bacteria</taxon>
        <taxon>Pseudomonadati</taxon>
        <taxon>Pseudomonadota</taxon>
        <taxon>Betaproteobacteria</taxon>
        <taxon>Burkholderiales</taxon>
        <taxon>Burkholderiaceae</taxon>
        <taxon>Cupriavidus</taxon>
    </lineage>
</organism>
<evidence type="ECO:0000256" key="1">
    <source>
        <dbReference type="ARBA" id="ARBA00006987"/>
    </source>
</evidence>
<sequence>MAISQVTRCLFLGMTALFGMVAHAAEYPVRPIRILVGFAAGGSTDAIARFYAQKLAIELKTPVVVENKPGAGQIVAIKALMAAPADGYTLYMGTGSALSQTPGVQRGTLSYEPLKDFSMVGLVATAPGVILVNRDLPARSLRDLAAYSRANPTTLNFGSSGIGSASHLAGAYLSKVAGISMTHIPYKADADIVQAMSTGSVHIGIAPAQGAVAAISNGKVRALAVTGTHRVKALPEVPSLAEAGISGLEGLDPYTYYGLVGQTGLPAAVITKLNAAINRVSREPASAAQVREKYYAEPRAGSPDDLRKVIQEDTEKWAGFSKHVNVAG</sequence>
<evidence type="ECO:0000256" key="2">
    <source>
        <dbReference type="SAM" id="SignalP"/>
    </source>
</evidence>
<name>A0A1K0II14_CUPNE</name>
<feature type="signal peptide" evidence="2">
    <location>
        <begin position="1"/>
        <end position="24"/>
    </location>
</feature>
<feature type="chain" id="PRO_5013289729" description="Extra-cytoplasmic solute receptor" evidence="2">
    <location>
        <begin position="25"/>
        <end position="328"/>
    </location>
</feature>
<dbReference type="CDD" id="cd07012">
    <property type="entry name" value="PBP2_Bug_TTT"/>
    <property type="match status" value="1"/>
</dbReference>
<reference evidence="3" key="1">
    <citation type="submission" date="2016-09" db="EMBL/GenBank/DDBJ databases">
        <authorList>
            <person name="Capua I."/>
            <person name="De Benedictis P."/>
            <person name="Joannis T."/>
            <person name="Lombin L.H."/>
            <person name="Cattoli G."/>
        </authorList>
    </citation>
    <scope>NUCLEOTIDE SEQUENCE</scope>
    <source>
        <strain evidence="3">B9</strain>
    </source>
</reference>
<evidence type="ECO:0000313" key="3">
    <source>
        <dbReference type="EMBL" id="SCU76874.1"/>
    </source>
</evidence>
<dbReference type="Gene3D" id="3.40.190.150">
    <property type="entry name" value="Bordetella uptake gene, domain 1"/>
    <property type="match status" value="1"/>
</dbReference>
<dbReference type="RefSeq" id="WP_340526588.1">
    <property type="nucleotide sequence ID" value="NZ_FMSH01000277.1"/>
</dbReference>
<dbReference type="EMBL" id="FMSH01000277">
    <property type="protein sequence ID" value="SCU76874.1"/>
    <property type="molecule type" value="Genomic_DNA"/>
</dbReference>
<dbReference type="PANTHER" id="PTHR42928:SF5">
    <property type="entry name" value="BLR1237 PROTEIN"/>
    <property type="match status" value="1"/>
</dbReference>
<protein>
    <recommendedName>
        <fullName evidence="4">Extra-cytoplasmic solute receptor</fullName>
    </recommendedName>
</protein>
<evidence type="ECO:0008006" key="4">
    <source>
        <dbReference type="Google" id="ProtNLM"/>
    </source>
</evidence>